<dbReference type="OrthoDB" id="4739136at2759"/>
<evidence type="ECO:0000256" key="1">
    <source>
        <dbReference type="SAM" id="MobiDB-lite"/>
    </source>
</evidence>
<reference evidence="4" key="1">
    <citation type="journal article" date="2017" name="Nat. Microbiol.">
        <title>Global analysis of biosynthetic gene clusters reveals vast potential of secondary metabolite production in Penicillium species.</title>
        <authorList>
            <person name="Nielsen J.C."/>
            <person name="Grijseels S."/>
            <person name="Prigent S."/>
            <person name="Ji B."/>
            <person name="Dainat J."/>
            <person name="Nielsen K.F."/>
            <person name="Frisvad J.C."/>
            <person name="Workman M."/>
            <person name="Nielsen J."/>
        </authorList>
    </citation>
    <scope>NUCLEOTIDE SEQUENCE [LARGE SCALE GENOMIC DNA]</scope>
    <source>
        <strain evidence="4">IBT 24891</strain>
    </source>
</reference>
<feature type="region of interest" description="Disordered" evidence="1">
    <location>
        <begin position="758"/>
        <end position="780"/>
    </location>
</feature>
<sequence length="790" mass="89926">MNVVLTAMDFEREAAKGTPPHMPMPSNPISAHSVSKADSYHPEWFLQDYGRPPIDDGRRNETLEAPQPARRPSPIPESTLKRPTLHKRLPSIQPTISLPLRPVNTPSPRAASPVPGVQPIQLRHPGLSGADPAHGIQRRSSRPENAPQIHFKSGPAQVGRARSNPQIGQQRPHTILDSDELLKLPIEFFKLTVARKGSDDGKPRRHQFYLPSRAGIYDDIRKATRAIIRETAHSPNQVLIRGDPSSIARAKALLLTKVETITKTAFGPTPVDERIIIQAQKVCAPCLALRKEPPVHLVACKLIFYWPRDGPSIKMCFGDELEGLDFLRKKYSVHIYIQTELDHHICFASDKKFDKSKITNIIRRLWTHHFARSQIQTKLYMIQPPEPNTQADRVVIAKRNGVSQASIFRYQTNQSLGHPEISRQGMVNVTGMNHRNICENLDRCFRTVKHIDSDMRICVKFGTFILDRWRSINGISQYPLGEFPEMLLDERWQGRLVPGLSLPQTILLRRFKNSGDFLELKDPTKILTSLETVKVRQSVTFEFVHSQYAKNALCLDVEFSQNPSAIESGSAQHHWFEKPVAGTRQSPPMQLSTMDFDRTDWEIELRFFDPMLEDDISETQRKFAASVKLDPMYRGALITSKPGRKTFFQDNVSISRFVQKSALQFRIKHTKYILELARFEEFQYSAAGRARWAPPKVRWGVRLTNLLWDHLLNDWRERPSDVSFNSLFPGDEGKGTSKDKPSFQEFLRIVNQIATLLSPMPQPGDKMPNDPDDEDAENLGVLESDLGTLF</sequence>
<dbReference type="Pfam" id="PF25482">
    <property type="entry name" value="DUF7905"/>
    <property type="match status" value="1"/>
</dbReference>
<comment type="caution">
    <text evidence="3">The sequence shown here is derived from an EMBL/GenBank/DDBJ whole genome shotgun (WGS) entry which is preliminary data.</text>
</comment>
<dbReference type="EMBL" id="MLKD01000021">
    <property type="protein sequence ID" value="OQE17317.1"/>
    <property type="molecule type" value="Genomic_DNA"/>
</dbReference>
<proteinExistence type="predicted"/>
<dbReference type="STRING" id="303698.A0A1V6STH3"/>
<accession>A0A1V6STH3</accession>
<gene>
    <name evidence="3" type="ORF">PENSTE_c021G00831</name>
</gene>
<dbReference type="InterPro" id="IPR057227">
    <property type="entry name" value="DUF7905"/>
</dbReference>
<feature type="domain" description="DUF7905" evidence="2">
    <location>
        <begin position="428"/>
        <end position="713"/>
    </location>
</feature>
<dbReference type="AlphaFoldDB" id="A0A1V6STH3"/>
<feature type="region of interest" description="Disordered" evidence="1">
    <location>
        <begin position="14"/>
        <end position="34"/>
    </location>
</feature>
<dbReference type="Proteomes" id="UP000191285">
    <property type="component" value="Unassembled WGS sequence"/>
</dbReference>
<evidence type="ECO:0000313" key="4">
    <source>
        <dbReference type="Proteomes" id="UP000191285"/>
    </source>
</evidence>
<keyword evidence="4" id="KW-1185">Reference proteome</keyword>
<name>A0A1V6STH3_9EURO</name>
<evidence type="ECO:0000313" key="3">
    <source>
        <dbReference type="EMBL" id="OQE17317.1"/>
    </source>
</evidence>
<feature type="region of interest" description="Disordered" evidence="1">
    <location>
        <begin position="125"/>
        <end position="170"/>
    </location>
</feature>
<organism evidence="3 4">
    <name type="scientific">Penicillium steckii</name>
    <dbReference type="NCBI Taxonomy" id="303698"/>
    <lineage>
        <taxon>Eukaryota</taxon>
        <taxon>Fungi</taxon>
        <taxon>Dikarya</taxon>
        <taxon>Ascomycota</taxon>
        <taxon>Pezizomycotina</taxon>
        <taxon>Eurotiomycetes</taxon>
        <taxon>Eurotiomycetidae</taxon>
        <taxon>Eurotiales</taxon>
        <taxon>Aspergillaceae</taxon>
        <taxon>Penicillium</taxon>
    </lineage>
</organism>
<feature type="region of interest" description="Disordered" evidence="1">
    <location>
        <begin position="47"/>
        <end position="90"/>
    </location>
</feature>
<evidence type="ECO:0000259" key="2">
    <source>
        <dbReference type="Pfam" id="PF25482"/>
    </source>
</evidence>
<feature type="compositionally biased region" description="Basic and acidic residues" evidence="1">
    <location>
        <begin position="53"/>
        <end position="62"/>
    </location>
</feature>
<protein>
    <recommendedName>
        <fullName evidence="2">DUF7905 domain-containing protein</fullName>
    </recommendedName>
</protein>